<dbReference type="PANTHER" id="PTHR43157">
    <property type="entry name" value="PHOSPHATIDYLINOSITOL-GLYCAN BIOSYNTHESIS CLASS F PROTEIN-RELATED"/>
    <property type="match status" value="1"/>
</dbReference>
<keyword evidence="3" id="KW-0812">Transmembrane</keyword>
<keyword evidence="1 4" id="KW-0560">Oxidoreductase</keyword>
<dbReference type="RefSeq" id="XP_004030764.1">
    <property type="nucleotide sequence ID" value="XM_004030716.1"/>
</dbReference>
<dbReference type="Proteomes" id="UP000008983">
    <property type="component" value="Unassembled WGS sequence"/>
</dbReference>
<gene>
    <name evidence="4" type="ORF">IMG5_154160</name>
</gene>
<comment type="similarity">
    <text evidence="2">Belongs to the short-chain dehydrogenases/reductases (SDR) family.</text>
</comment>
<dbReference type="Pfam" id="PF00106">
    <property type="entry name" value="adh_short"/>
    <property type="match status" value="1"/>
</dbReference>
<dbReference type="InterPro" id="IPR002347">
    <property type="entry name" value="SDR_fam"/>
</dbReference>
<feature type="transmembrane region" description="Helical" evidence="3">
    <location>
        <begin position="265"/>
        <end position="284"/>
    </location>
</feature>
<evidence type="ECO:0000256" key="1">
    <source>
        <dbReference type="ARBA" id="ARBA00023002"/>
    </source>
</evidence>
<dbReference type="PANTHER" id="PTHR43157:SF31">
    <property type="entry name" value="PHOSPHATIDYLINOSITOL-GLYCAN BIOSYNTHESIS CLASS F PROTEIN"/>
    <property type="match status" value="1"/>
</dbReference>
<dbReference type="GeneID" id="14905623"/>
<evidence type="ECO:0000313" key="5">
    <source>
        <dbReference type="Proteomes" id="UP000008983"/>
    </source>
</evidence>
<feature type="transmembrane region" description="Helical" evidence="3">
    <location>
        <begin position="205"/>
        <end position="225"/>
    </location>
</feature>
<name>G0QZ23_ICHMU</name>
<evidence type="ECO:0000256" key="2">
    <source>
        <dbReference type="RuleBase" id="RU000363"/>
    </source>
</evidence>
<keyword evidence="5" id="KW-1185">Reference proteome</keyword>
<keyword evidence="3" id="KW-0472">Membrane</keyword>
<dbReference type="STRING" id="857967.G0QZ23"/>
<organism evidence="4 5">
    <name type="scientific">Ichthyophthirius multifiliis</name>
    <name type="common">White spot disease agent</name>
    <name type="synonym">Ich</name>
    <dbReference type="NCBI Taxonomy" id="5932"/>
    <lineage>
        <taxon>Eukaryota</taxon>
        <taxon>Sar</taxon>
        <taxon>Alveolata</taxon>
        <taxon>Ciliophora</taxon>
        <taxon>Intramacronucleata</taxon>
        <taxon>Oligohymenophorea</taxon>
        <taxon>Hymenostomatida</taxon>
        <taxon>Ophryoglenina</taxon>
        <taxon>Ichthyophthirius</taxon>
    </lineage>
</organism>
<dbReference type="EMBL" id="GL984136">
    <property type="protein sequence ID" value="EGR29528.1"/>
    <property type="molecule type" value="Genomic_DNA"/>
</dbReference>
<dbReference type="OrthoDB" id="1274115at2759"/>
<dbReference type="SUPFAM" id="SSF51735">
    <property type="entry name" value="NAD(P)-binding Rossmann-fold domains"/>
    <property type="match status" value="1"/>
</dbReference>
<dbReference type="PRINTS" id="PR00081">
    <property type="entry name" value="GDHRDH"/>
</dbReference>
<dbReference type="PRINTS" id="PR00080">
    <property type="entry name" value="SDRFAMILY"/>
</dbReference>
<reference evidence="4 5" key="1">
    <citation type="submission" date="2011-07" db="EMBL/GenBank/DDBJ databases">
        <authorList>
            <person name="Coyne R."/>
            <person name="Brami D."/>
            <person name="Johnson J."/>
            <person name="Hostetler J."/>
            <person name="Hannick L."/>
            <person name="Clark T."/>
            <person name="Cassidy-Hanley D."/>
            <person name="Inman J."/>
        </authorList>
    </citation>
    <scope>NUCLEOTIDE SEQUENCE [LARGE SCALE GENOMIC DNA]</scope>
    <source>
        <strain evidence="4 5">G5</strain>
    </source>
</reference>
<dbReference type="EC" id="1.3.1.33" evidence="4"/>
<sequence>NTGIGLETAKALAKQGAKIILACRDENRGKNAELLVNQIREKSAHFMKLDLSDLSQIRLFVNEFKQKYDRLDVLLNNAGLMSPSERLLTKDGFEIQFGTNHLGHFLLTNLLLDLLKKTQNSRVVNVSSMAHFNKFPCYSKIHLDDYNFEKKYCMYQTYGQSKLANVLFTKQLQRIFDKENLKIKAVCLHPGVVRTELFRYYNKGYMNYINSLVYPLINFFLKVLYKALKLIFIVLLRILINYKQVSIILTVKLKKVLKKATMKILLRNYGIYLLSWLNFEIFYII</sequence>
<evidence type="ECO:0000313" key="4">
    <source>
        <dbReference type="EMBL" id="EGR29528.1"/>
    </source>
</evidence>
<dbReference type="InterPro" id="IPR036291">
    <property type="entry name" value="NAD(P)-bd_dom_sf"/>
</dbReference>
<dbReference type="OMA" id="MLTTQYA"/>
<dbReference type="AlphaFoldDB" id="G0QZ23"/>
<accession>G0QZ23</accession>
<dbReference type="eggNOG" id="KOG1208">
    <property type="taxonomic scope" value="Eukaryota"/>
</dbReference>
<keyword evidence="3" id="KW-1133">Transmembrane helix</keyword>
<dbReference type="InParanoid" id="G0QZ23"/>
<feature type="non-terminal residue" evidence="4">
    <location>
        <position position="1"/>
    </location>
</feature>
<feature type="transmembrane region" description="Helical" evidence="3">
    <location>
        <begin position="231"/>
        <end position="253"/>
    </location>
</feature>
<protein>
    <submittedName>
        <fullName evidence="4">Short chain dehydrogenase reductase family protein, putative</fullName>
        <ecNumber evidence="4">1.3.1.33</ecNumber>
    </submittedName>
</protein>
<proteinExistence type="inferred from homology"/>
<evidence type="ECO:0000256" key="3">
    <source>
        <dbReference type="SAM" id="Phobius"/>
    </source>
</evidence>
<dbReference type="Gene3D" id="3.40.50.720">
    <property type="entry name" value="NAD(P)-binding Rossmann-like Domain"/>
    <property type="match status" value="1"/>
</dbReference>
<dbReference type="GO" id="GO:0016630">
    <property type="term" value="F:protochlorophyllide reductase activity"/>
    <property type="evidence" value="ECO:0007669"/>
    <property type="project" value="UniProtKB-EC"/>
</dbReference>